<feature type="region of interest" description="Disordered" evidence="5">
    <location>
        <begin position="159"/>
        <end position="205"/>
    </location>
</feature>
<evidence type="ECO:0000256" key="4">
    <source>
        <dbReference type="ARBA" id="ARBA00023319"/>
    </source>
</evidence>
<dbReference type="InterPro" id="IPR003599">
    <property type="entry name" value="Ig_sub"/>
</dbReference>
<evidence type="ECO:0000256" key="2">
    <source>
        <dbReference type="ARBA" id="ARBA00023157"/>
    </source>
</evidence>
<dbReference type="SUPFAM" id="SSF48726">
    <property type="entry name" value="Immunoglobulin"/>
    <property type="match status" value="2"/>
</dbReference>
<dbReference type="CDD" id="cd00096">
    <property type="entry name" value="Ig"/>
    <property type="match status" value="2"/>
</dbReference>
<reference evidence="7 8" key="1">
    <citation type="submission" date="2019-06" db="EMBL/GenBank/DDBJ databases">
        <title>A chromosome-scale genome assembly of the European perch, Perca fluviatilis.</title>
        <authorList>
            <person name="Roques C."/>
            <person name="Zahm M."/>
            <person name="Cabau C."/>
            <person name="Klopp C."/>
            <person name="Bouchez O."/>
            <person name="Donnadieu C."/>
            <person name="Kuhl H."/>
            <person name="Gislard M."/>
            <person name="Guendouz S."/>
            <person name="Journot L."/>
            <person name="Haffray P."/>
            <person name="Bestin A."/>
            <person name="Morvezen R."/>
            <person name="Feron R."/>
            <person name="Wen M."/>
            <person name="Jouanno E."/>
            <person name="Herpin A."/>
            <person name="Schartl M."/>
            <person name="Postlethwait J."/>
            <person name="Schaerlinger B."/>
            <person name="Chardard D."/>
            <person name="Lecocq T."/>
            <person name="Poncet C."/>
            <person name="Jaffrelo L."/>
            <person name="Lampietro C."/>
            <person name="Guiguen Y."/>
        </authorList>
    </citation>
    <scope>NUCLEOTIDE SEQUENCE [LARGE SCALE GENOMIC DNA]</scope>
    <source>
        <tissue evidence="7">Blood</tissue>
    </source>
</reference>
<dbReference type="Gene3D" id="2.60.40.10">
    <property type="entry name" value="Immunoglobulins"/>
    <property type="match status" value="2"/>
</dbReference>
<name>A0A6A5F0I6_PERFL</name>
<keyword evidence="8" id="KW-1185">Reference proteome</keyword>
<comment type="caution">
    <text evidence="7">The sequence shown here is derived from an EMBL/GenBank/DDBJ whole genome shotgun (WGS) entry which is preliminary data.</text>
</comment>
<dbReference type="InterPro" id="IPR036179">
    <property type="entry name" value="Ig-like_dom_sf"/>
</dbReference>
<keyword evidence="1" id="KW-0732">Signal</keyword>
<evidence type="ECO:0000313" key="8">
    <source>
        <dbReference type="Proteomes" id="UP000465112"/>
    </source>
</evidence>
<dbReference type="Pfam" id="PF13927">
    <property type="entry name" value="Ig_3"/>
    <property type="match status" value="1"/>
</dbReference>
<dbReference type="InterPro" id="IPR003598">
    <property type="entry name" value="Ig_sub2"/>
</dbReference>
<evidence type="ECO:0000259" key="6">
    <source>
        <dbReference type="PROSITE" id="PS50835"/>
    </source>
</evidence>
<evidence type="ECO:0000313" key="7">
    <source>
        <dbReference type="EMBL" id="KAF1382053.1"/>
    </source>
</evidence>
<dbReference type="SMART" id="SM00408">
    <property type="entry name" value="IGc2"/>
    <property type="match status" value="1"/>
</dbReference>
<gene>
    <name evidence="7" type="ORF">PFLUV_G00160420</name>
</gene>
<evidence type="ECO:0000256" key="5">
    <source>
        <dbReference type="SAM" id="MobiDB-lite"/>
    </source>
</evidence>
<feature type="compositionally biased region" description="Basic residues" evidence="5">
    <location>
        <begin position="162"/>
        <end position="196"/>
    </location>
</feature>
<protein>
    <recommendedName>
        <fullName evidence="6">Ig-like domain-containing protein</fullName>
    </recommendedName>
</protein>
<keyword evidence="3" id="KW-0325">Glycoprotein</keyword>
<proteinExistence type="predicted"/>
<keyword evidence="4" id="KW-0393">Immunoglobulin domain</keyword>
<keyword evidence="2" id="KW-1015">Disulfide bond</keyword>
<dbReference type="SMART" id="SM00409">
    <property type="entry name" value="IG"/>
    <property type="match status" value="1"/>
</dbReference>
<dbReference type="PROSITE" id="PS50835">
    <property type="entry name" value="IG_LIKE"/>
    <property type="match status" value="1"/>
</dbReference>
<dbReference type="InterPro" id="IPR013783">
    <property type="entry name" value="Ig-like_fold"/>
</dbReference>
<evidence type="ECO:0000256" key="1">
    <source>
        <dbReference type="ARBA" id="ARBA00022729"/>
    </source>
</evidence>
<dbReference type="EMBL" id="VHII01000013">
    <property type="protein sequence ID" value="KAF1382053.1"/>
    <property type="molecule type" value="Genomic_DNA"/>
</dbReference>
<dbReference type="Proteomes" id="UP000465112">
    <property type="component" value="Chromosome 13"/>
</dbReference>
<dbReference type="AlphaFoldDB" id="A0A6A5F0I6"/>
<organism evidence="7 8">
    <name type="scientific">Perca fluviatilis</name>
    <name type="common">European perch</name>
    <dbReference type="NCBI Taxonomy" id="8168"/>
    <lineage>
        <taxon>Eukaryota</taxon>
        <taxon>Metazoa</taxon>
        <taxon>Chordata</taxon>
        <taxon>Craniata</taxon>
        <taxon>Vertebrata</taxon>
        <taxon>Euteleostomi</taxon>
        <taxon>Actinopterygii</taxon>
        <taxon>Neopterygii</taxon>
        <taxon>Teleostei</taxon>
        <taxon>Neoteleostei</taxon>
        <taxon>Acanthomorphata</taxon>
        <taxon>Eupercaria</taxon>
        <taxon>Perciformes</taxon>
        <taxon>Percoidei</taxon>
        <taxon>Percidae</taxon>
        <taxon>Percinae</taxon>
        <taxon>Perca</taxon>
    </lineage>
</organism>
<evidence type="ECO:0000256" key="3">
    <source>
        <dbReference type="ARBA" id="ARBA00023180"/>
    </source>
</evidence>
<dbReference type="InterPro" id="IPR007110">
    <property type="entry name" value="Ig-like_dom"/>
</dbReference>
<dbReference type="PANTHER" id="PTHR44337:SF17">
    <property type="entry name" value="CARCINOEMBRYONIC ANTIGEN-RELATED CELL ADHESION MOLECULE 5 ISOFORM X1"/>
    <property type="match status" value="1"/>
</dbReference>
<accession>A0A6A5F0I6</accession>
<sequence length="373" mass="42625">MSSMMISPLQKEDNGEYRCQLTNPIDKAEAFYKMVVNFGPEKAEVKGKKAVEVNNKVDLTCFADSIPRANFTWKFNGTDTGVKTNYFMIEMATAKDIGMYTCEANNAVTGMTATYTHSLNVKGKIHVCRLETLTSFLNHCHPHQTHIVISKHNVLLANDSKNRKRNVAGRSRRSLRRSHRWNRHRRPRRPCRRHRPDRVLQAESTGRVTVLKKSPRTLLEKPARTNPTVLFPTIHLCSPRRRSVRSDPARFSGEALAKTRFPHHPSLSLYLADEGRGNIGRTQTMDPIRVWIITWNLHLSSSNLRVLFFLELFSTFSLAINSSAITGSSPALLFFSYDLVLTNVILHLFLSRSPLPLGNQKRRAAPRQRRFLH</sequence>
<dbReference type="PANTHER" id="PTHR44337">
    <property type="entry name" value="CARCINOEMBRYONIC ANTIGEN-RELATED CELL ADHESION MOLECULE 8"/>
    <property type="match status" value="1"/>
</dbReference>
<dbReference type="InterPro" id="IPR052598">
    <property type="entry name" value="IgSF_CEA-related"/>
</dbReference>
<feature type="domain" description="Ig-like" evidence="6">
    <location>
        <begin position="40"/>
        <end position="118"/>
    </location>
</feature>